<sequence length="320" mass="34003">MKNLLNKKNACWLVLIAGSYGLISLLISAGVINNVYLTVLMTIGINIILAISLNLIIGVTGQFSLGHAGFMIIGAYCAGVAVKQFSASLGGILLGMLIGIVISGAVALIVAIPTLRLRGDYLAIATLGFGEIIRIIILNMKITNGAAGLILPKLIGWQVIFAAVVICTIIILNFCRSAQGRACISVREDEIAAEAMGINTTKYKIMAFVLGAMIASVAGALYAGAFYVIKPEMFTFNKSIDILVLVVFGGMGSFTGSFIAAGVIGVLNTVLQQFSDIRMILYGLMLVGIMIFRPSGLLGTKEFTFSNLFERFGKRKEARG</sequence>
<feature type="transmembrane region" description="Helical" evidence="6">
    <location>
        <begin position="122"/>
        <end position="142"/>
    </location>
</feature>
<dbReference type="RefSeq" id="WP_117895458.1">
    <property type="nucleotide sequence ID" value="NZ_CABJCV010000015.1"/>
</dbReference>
<dbReference type="PANTHER" id="PTHR30482">
    <property type="entry name" value="HIGH-AFFINITY BRANCHED-CHAIN AMINO ACID TRANSPORT SYSTEM PERMEASE"/>
    <property type="match status" value="1"/>
</dbReference>
<evidence type="ECO:0000256" key="6">
    <source>
        <dbReference type="SAM" id="Phobius"/>
    </source>
</evidence>
<dbReference type="GO" id="GO:0005886">
    <property type="term" value="C:plasma membrane"/>
    <property type="evidence" value="ECO:0007669"/>
    <property type="project" value="UniProtKB-SubCell"/>
</dbReference>
<reference evidence="7 8" key="1">
    <citation type="submission" date="2018-08" db="EMBL/GenBank/DDBJ databases">
        <title>A genome reference for cultivated species of the human gut microbiota.</title>
        <authorList>
            <person name="Zou Y."/>
            <person name="Xue W."/>
            <person name="Luo G."/>
        </authorList>
    </citation>
    <scope>NUCLEOTIDE SEQUENCE [LARGE SCALE GENOMIC DNA]</scope>
    <source>
        <strain evidence="7 8">AF24-29</strain>
    </source>
</reference>
<evidence type="ECO:0000256" key="2">
    <source>
        <dbReference type="ARBA" id="ARBA00022475"/>
    </source>
</evidence>
<feature type="transmembrane region" description="Helical" evidence="6">
    <location>
        <begin position="12"/>
        <end position="32"/>
    </location>
</feature>
<name>A0A412FW40_9FIRM</name>
<keyword evidence="5 6" id="KW-0472">Membrane</keyword>
<dbReference type="InterPro" id="IPR001851">
    <property type="entry name" value="ABC_transp_permease"/>
</dbReference>
<feature type="transmembrane region" description="Helical" evidence="6">
    <location>
        <begin position="64"/>
        <end position="82"/>
    </location>
</feature>
<proteinExistence type="predicted"/>
<dbReference type="Proteomes" id="UP000284178">
    <property type="component" value="Unassembled WGS sequence"/>
</dbReference>
<accession>A0A412FW40</accession>
<feature type="transmembrane region" description="Helical" evidence="6">
    <location>
        <begin position="154"/>
        <end position="175"/>
    </location>
</feature>
<dbReference type="AlphaFoldDB" id="A0A412FW40"/>
<dbReference type="GeneID" id="83016160"/>
<dbReference type="CDD" id="cd06581">
    <property type="entry name" value="TM_PBP1_LivM_like"/>
    <property type="match status" value="1"/>
</dbReference>
<evidence type="ECO:0000256" key="1">
    <source>
        <dbReference type="ARBA" id="ARBA00004651"/>
    </source>
</evidence>
<dbReference type="Pfam" id="PF02653">
    <property type="entry name" value="BPD_transp_2"/>
    <property type="match status" value="1"/>
</dbReference>
<dbReference type="PANTHER" id="PTHR30482:SF10">
    <property type="entry name" value="HIGH-AFFINITY BRANCHED-CHAIN AMINO ACID TRANSPORT PROTEIN BRAE"/>
    <property type="match status" value="1"/>
</dbReference>
<dbReference type="InterPro" id="IPR043428">
    <property type="entry name" value="LivM-like"/>
</dbReference>
<feature type="transmembrane region" description="Helical" evidence="6">
    <location>
        <begin position="242"/>
        <end position="267"/>
    </location>
</feature>
<feature type="transmembrane region" description="Helical" evidence="6">
    <location>
        <begin position="38"/>
        <end position="57"/>
    </location>
</feature>
<keyword evidence="8" id="KW-1185">Reference proteome</keyword>
<organism evidence="7 8">
    <name type="scientific">Holdemania filiformis</name>
    <dbReference type="NCBI Taxonomy" id="61171"/>
    <lineage>
        <taxon>Bacteria</taxon>
        <taxon>Bacillati</taxon>
        <taxon>Bacillota</taxon>
        <taxon>Erysipelotrichia</taxon>
        <taxon>Erysipelotrichales</taxon>
        <taxon>Erysipelotrichaceae</taxon>
        <taxon>Holdemania</taxon>
    </lineage>
</organism>
<evidence type="ECO:0000256" key="4">
    <source>
        <dbReference type="ARBA" id="ARBA00022989"/>
    </source>
</evidence>
<feature type="transmembrane region" description="Helical" evidence="6">
    <location>
        <begin position="279"/>
        <end position="298"/>
    </location>
</feature>
<feature type="transmembrane region" description="Helical" evidence="6">
    <location>
        <begin position="205"/>
        <end position="230"/>
    </location>
</feature>
<keyword evidence="4 6" id="KW-1133">Transmembrane helix</keyword>
<evidence type="ECO:0000313" key="7">
    <source>
        <dbReference type="EMBL" id="RGR72412.1"/>
    </source>
</evidence>
<evidence type="ECO:0000313" key="8">
    <source>
        <dbReference type="Proteomes" id="UP000284178"/>
    </source>
</evidence>
<dbReference type="GO" id="GO:0015658">
    <property type="term" value="F:branched-chain amino acid transmembrane transporter activity"/>
    <property type="evidence" value="ECO:0007669"/>
    <property type="project" value="InterPro"/>
</dbReference>
<evidence type="ECO:0000256" key="3">
    <source>
        <dbReference type="ARBA" id="ARBA00022692"/>
    </source>
</evidence>
<protein>
    <submittedName>
        <fullName evidence="7">Branched-chain amino acid ABC transporter permease</fullName>
    </submittedName>
</protein>
<keyword evidence="3 6" id="KW-0812">Transmembrane</keyword>
<evidence type="ECO:0000256" key="5">
    <source>
        <dbReference type="ARBA" id="ARBA00023136"/>
    </source>
</evidence>
<comment type="subcellular location">
    <subcellularLocation>
        <location evidence="1">Cell membrane</location>
        <topology evidence="1">Multi-pass membrane protein</topology>
    </subcellularLocation>
</comment>
<dbReference type="EMBL" id="QRUP01000015">
    <property type="protein sequence ID" value="RGR72412.1"/>
    <property type="molecule type" value="Genomic_DNA"/>
</dbReference>
<feature type="transmembrane region" description="Helical" evidence="6">
    <location>
        <begin position="88"/>
        <end position="110"/>
    </location>
</feature>
<keyword evidence="2" id="KW-1003">Cell membrane</keyword>
<gene>
    <name evidence="7" type="ORF">DWY25_12225</name>
</gene>
<comment type="caution">
    <text evidence="7">The sequence shown here is derived from an EMBL/GenBank/DDBJ whole genome shotgun (WGS) entry which is preliminary data.</text>
</comment>